<dbReference type="Proteomes" id="UP000032180">
    <property type="component" value="Chromosome 7"/>
</dbReference>
<reference evidence="1 2" key="1">
    <citation type="submission" date="2012-08" db="EMBL/GenBank/DDBJ databases">
        <title>Oryza genome evolution.</title>
        <authorList>
            <person name="Wing R.A."/>
        </authorList>
    </citation>
    <scope>NUCLEOTIDE SEQUENCE</scope>
</reference>
<protein>
    <submittedName>
        <fullName evidence="1">Uncharacterized protein</fullName>
    </submittedName>
</protein>
<dbReference type="HOGENOM" id="CLU_2708409_0_0_1"/>
<proteinExistence type="predicted"/>
<dbReference type="Gramene" id="LPERR07G22380.1">
    <property type="protein sequence ID" value="LPERR07G22380.1"/>
    <property type="gene ID" value="LPERR07G22380"/>
</dbReference>
<reference evidence="1" key="3">
    <citation type="submission" date="2015-04" db="UniProtKB">
        <authorList>
            <consortium name="EnsemblPlants"/>
        </authorList>
    </citation>
    <scope>IDENTIFICATION</scope>
</reference>
<evidence type="ECO:0000313" key="1">
    <source>
        <dbReference type="EnsemblPlants" id="LPERR07G22380.1"/>
    </source>
</evidence>
<organism evidence="1 2">
    <name type="scientific">Leersia perrieri</name>
    <dbReference type="NCBI Taxonomy" id="77586"/>
    <lineage>
        <taxon>Eukaryota</taxon>
        <taxon>Viridiplantae</taxon>
        <taxon>Streptophyta</taxon>
        <taxon>Embryophyta</taxon>
        <taxon>Tracheophyta</taxon>
        <taxon>Spermatophyta</taxon>
        <taxon>Magnoliopsida</taxon>
        <taxon>Liliopsida</taxon>
        <taxon>Poales</taxon>
        <taxon>Poaceae</taxon>
        <taxon>BOP clade</taxon>
        <taxon>Oryzoideae</taxon>
        <taxon>Oryzeae</taxon>
        <taxon>Oryzinae</taxon>
        <taxon>Leersia</taxon>
    </lineage>
</organism>
<reference evidence="2" key="2">
    <citation type="submission" date="2013-12" db="EMBL/GenBank/DDBJ databases">
        <authorList>
            <person name="Yu Y."/>
            <person name="Lee S."/>
            <person name="de Baynast K."/>
            <person name="Wissotski M."/>
            <person name="Liu L."/>
            <person name="Talag J."/>
            <person name="Goicoechea J."/>
            <person name="Angelova A."/>
            <person name="Jetty R."/>
            <person name="Kudrna D."/>
            <person name="Golser W."/>
            <person name="Rivera L."/>
            <person name="Zhang J."/>
            <person name="Wing R."/>
        </authorList>
    </citation>
    <scope>NUCLEOTIDE SEQUENCE</scope>
</reference>
<dbReference type="EnsemblPlants" id="LPERR07G22380.1">
    <property type="protein sequence ID" value="LPERR07G22380.1"/>
    <property type="gene ID" value="LPERR07G22380"/>
</dbReference>
<name>A0A0D9X2N1_9ORYZ</name>
<dbReference type="AlphaFoldDB" id="A0A0D9X2N1"/>
<sequence length="73" mass="7582">MQVVTGVGEIAAGGAEAEQCMQGSGSAGDRFSRECVAQSMETAGSPGECGRAREDRRSACRGRCVAERLLKAM</sequence>
<keyword evidence="2" id="KW-1185">Reference proteome</keyword>
<accession>A0A0D9X2N1</accession>
<evidence type="ECO:0000313" key="2">
    <source>
        <dbReference type="Proteomes" id="UP000032180"/>
    </source>
</evidence>